<dbReference type="InterPro" id="IPR036452">
    <property type="entry name" value="Ribo_hydro-like"/>
</dbReference>
<sequence length="334" mass="36051">MKVWLDCDPGHDDALAILLALHTPGIELVGLSTVHGNAHAHLTLANAGRLLHAFAAPAHLKPHGGAPKPLLRTGRVDLEIHGLDGLGGVEGLPPADSSLTRPPDPLHAVEGLRAVLASAQPDEISVVTTGPMTNFALFASMYPELVPKVKQLVFMGGGVGVGNRSAVAEYNILCDPEAAQIVLELPIPKVMIPLNVTHTAIFTTAHMERLNPTLTPLRHTLSTLLFFFAHAYRDVFGFLEGPPLHDALTIAYLVKPELFTGKRQHVDIELHGERTAGETVVDVWDYLKIDASWGRTGRNCFVTETLDVEGFFNLFFACVDACDQVSPLNQRASS</sequence>
<keyword evidence="6" id="KW-1185">Reference proteome</keyword>
<dbReference type="GO" id="GO:0006152">
    <property type="term" value="P:purine nucleoside catabolic process"/>
    <property type="evidence" value="ECO:0007669"/>
    <property type="project" value="TreeGrafter"/>
</dbReference>
<accession>A0A165ZG00</accession>
<dbReference type="Gene3D" id="3.90.245.10">
    <property type="entry name" value="Ribonucleoside hydrolase-like"/>
    <property type="match status" value="1"/>
</dbReference>
<dbReference type="Proteomes" id="UP000077266">
    <property type="component" value="Unassembled WGS sequence"/>
</dbReference>
<dbReference type="AlphaFoldDB" id="A0A165ZG00"/>
<proteinExistence type="inferred from homology"/>
<dbReference type="OrthoDB" id="432381at2759"/>
<dbReference type="InterPro" id="IPR001910">
    <property type="entry name" value="Inosine/uridine_hydrolase_dom"/>
</dbReference>
<comment type="similarity">
    <text evidence="1">Belongs to the IUNH family.</text>
</comment>
<organism evidence="5 6">
    <name type="scientific">Exidia glandulosa HHB12029</name>
    <dbReference type="NCBI Taxonomy" id="1314781"/>
    <lineage>
        <taxon>Eukaryota</taxon>
        <taxon>Fungi</taxon>
        <taxon>Dikarya</taxon>
        <taxon>Basidiomycota</taxon>
        <taxon>Agaricomycotina</taxon>
        <taxon>Agaricomycetes</taxon>
        <taxon>Auriculariales</taxon>
        <taxon>Exidiaceae</taxon>
        <taxon>Exidia</taxon>
    </lineage>
</organism>
<protein>
    <submittedName>
        <fullName evidence="5">Uridine nucleosidase</fullName>
    </submittedName>
</protein>
<dbReference type="GO" id="GO:0005829">
    <property type="term" value="C:cytosol"/>
    <property type="evidence" value="ECO:0007669"/>
    <property type="project" value="TreeGrafter"/>
</dbReference>
<keyword evidence="2" id="KW-0378">Hydrolase</keyword>
<dbReference type="GO" id="GO:0008477">
    <property type="term" value="F:purine nucleosidase activity"/>
    <property type="evidence" value="ECO:0007669"/>
    <property type="project" value="TreeGrafter"/>
</dbReference>
<feature type="domain" description="Inosine/uridine-preferring nucleoside hydrolase" evidence="4">
    <location>
        <begin position="3"/>
        <end position="312"/>
    </location>
</feature>
<evidence type="ECO:0000256" key="3">
    <source>
        <dbReference type="ARBA" id="ARBA00023295"/>
    </source>
</evidence>
<dbReference type="InParanoid" id="A0A165ZG00"/>
<dbReference type="PANTHER" id="PTHR12304">
    <property type="entry name" value="INOSINE-URIDINE PREFERRING NUCLEOSIDE HYDROLASE"/>
    <property type="match status" value="1"/>
</dbReference>
<name>A0A165ZG00_EXIGL</name>
<evidence type="ECO:0000256" key="1">
    <source>
        <dbReference type="ARBA" id="ARBA00009176"/>
    </source>
</evidence>
<evidence type="ECO:0000259" key="4">
    <source>
        <dbReference type="Pfam" id="PF01156"/>
    </source>
</evidence>
<dbReference type="PANTHER" id="PTHR12304:SF4">
    <property type="entry name" value="URIDINE NUCLEOSIDASE"/>
    <property type="match status" value="1"/>
</dbReference>
<keyword evidence="3" id="KW-0326">Glycosidase</keyword>
<evidence type="ECO:0000313" key="6">
    <source>
        <dbReference type="Proteomes" id="UP000077266"/>
    </source>
</evidence>
<dbReference type="STRING" id="1314781.A0A165ZG00"/>
<evidence type="ECO:0000313" key="5">
    <source>
        <dbReference type="EMBL" id="KZV82359.1"/>
    </source>
</evidence>
<dbReference type="SUPFAM" id="SSF53590">
    <property type="entry name" value="Nucleoside hydrolase"/>
    <property type="match status" value="1"/>
</dbReference>
<reference evidence="5 6" key="1">
    <citation type="journal article" date="2016" name="Mol. Biol. Evol.">
        <title>Comparative Genomics of Early-Diverging Mushroom-Forming Fungi Provides Insights into the Origins of Lignocellulose Decay Capabilities.</title>
        <authorList>
            <person name="Nagy L.G."/>
            <person name="Riley R."/>
            <person name="Tritt A."/>
            <person name="Adam C."/>
            <person name="Daum C."/>
            <person name="Floudas D."/>
            <person name="Sun H."/>
            <person name="Yadav J.S."/>
            <person name="Pangilinan J."/>
            <person name="Larsson K.H."/>
            <person name="Matsuura K."/>
            <person name="Barry K."/>
            <person name="Labutti K."/>
            <person name="Kuo R."/>
            <person name="Ohm R.A."/>
            <person name="Bhattacharya S.S."/>
            <person name="Shirouzu T."/>
            <person name="Yoshinaga Y."/>
            <person name="Martin F.M."/>
            <person name="Grigoriev I.V."/>
            <person name="Hibbett D.S."/>
        </authorList>
    </citation>
    <scope>NUCLEOTIDE SEQUENCE [LARGE SCALE GENOMIC DNA]</scope>
    <source>
        <strain evidence="5 6">HHB12029</strain>
    </source>
</reference>
<dbReference type="EMBL" id="KV426329">
    <property type="protein sequence ID" value="KZV82359.1"/>
    <property type="molecule type" value="Genomic_DNA"/>
</dbReference>
<evidence type="ECO:0000256" key="2">
    <source>
        <dbReference type="ARBA" id="ARBA00022801"/>
    </source>
</evidence>
<dbReference type="Pfam" id="PF01156">
    <property type="entry name" value="IU_nuc_hydro"/>
    <property type="match status" value="1"/>
</dbReference>
<gene>
    <name evidence="5" type="ORF">EXIGLDRAFT_627148</name>
</gene>
<dbReference type="InterPro" id="IPR023186">
    <property type="entry name" value="IUNH"/>
</dbReference>
<dbReference type="FunCoup" id="A0A165ZG00">
    <property type="interactions" value="335"/>
</dbReference>